<name>A0ACD1G5N5_9EURO</name>
<gene>
    <name evidence="1" type="ORF">BO95DRAFT_515403</name>
</gene>
<reference evidence="1" key="1">
    <citation type="submission" date="2018-02" db="EMBL/GenBank/DDBJ databases">
        <title>The genomes of Aspergillus section Nigri reveals drivers in fungal speciation.</title>
        <authorList>
            <consortium name="DOE Joint Genome Institute"/>
            <person name="Vesth T.C."/>
            <person name="Nybo J."/>
            <person name="Theobald S."/>
            <person name="Brandl J."/>
            <person name="Frisvad J.C."/>
            <person name="Nielsen K.F."/>
            <person name="Lyhne E.K."/>
            <person name="Kogle M.E."/>
            <person name="Kuo A."/>
            <person name="Riley R."/>
            <person name="Clum A."/>
            <person name="Nolan M."/>
            <person name="Lipzen A."/>
            <person name="Salamov A."/>
            <person name="Henrissat B."/>
            <person name="Wiebenga A."/>
            <person name="De vries R.P."/>
            <person name="Grigoriev I.V."/>
            <person name="Mortensen U.H."/>
            <person name="Andersen M.R."/>
            <person name="Baker S.E."/>
        </authorList>
    </citation>
    <scope>NUCLEOTIDE SEQUENCE</scope>
    <source>
        <strain evidence="1">CBS 621.78</strain>
    </source>
</reference>
<dbReference type="EMBL" id="KZ825352">
    <property type="protein sequence ID" value="RAH44578.1"/>
    <property type="molecule type" value="Genomic_DNA"/>
</dbReference>
<keyword evidence="2" id="KW-1185">Reference proteome</keyword>
<proteinExistence type="predicted"/>
<protein>
    <submittedName>
        <fullName evidence="1">MFS multidrug transporter</fullName>
    </submittedName>
</protein>
<accession>A0ACD1G5N5</accession>
<evidence type="ECO:0000313" key="1">
    <source>
        <dbReference type="EMBL" id="RAH44578.1"/>
    </source>
</evidence>
<organism evidence="1 2">
    <name type="scientific">Aspergillus brunneoviolaceus CBS 621.78</name>
    <dbReference type="NCBI Taxonomy" id="1450534"/>
    <lineage>
        <taxon>Eukaryota</taxon>
        <taxon>Fungi</taxon>
        <taxon>Dikarya</taxon>
        <taxon>Ascomycota</taxon>
        <taxon>Pezizomycotina</taxon>
        <taxon>Eurotiomycetes</taxon>
        <taxon>Eurotiomycetidae</taxon>
        <taxon>Eurotiales</taxon>
        <taxon>Aspergillaceae</taxon>
        <taxon>Aspergillus</taxon>
        <taxon>Aspergillus subgen. Circumdati</taxon>
    </lineage>
</organism>
<sequence length="474" mass="51828">MVRPAMKVEVHSAVVDWDGPDDPARPINWPRKKKWLNILSVSFLTFLTPLASSILAPATGLVLKEFHSTNRTLGSFSVSIYLIGFGLGPLILAPLSEMYGRLRVYQITTAIFVVWNIACALAPNLGALLAFRMLAGLFGSAPMTLGAGTIGDLFVPQERGLVMAIWGVGPLMGPVLGPIACGYLSEAAGWRWVLWLVAIVSGVALVFTLLLQSETYEPVLLQRQVSRLKQETGNPNLYSDKTRRVNAKNNIVQSIVRPLKMLFLSPIVALFSIYIGIVFGYLYLLFTTITHIYETTYHFTQGNNGLVYIGVGVGAAIGMAIFGALSDKTQIRLTVKNNGQSEPEFRLPLLIPGSTLVPIGLFWYGWSVDRHVHWIMPIIGLGWIGLGMIGTFLPIQSYMVDAFGPYAASAVAANTLVRSFVGAFLPLAGPSMYATLGLGWGNSLLGFIALLMLPVPVIFYYYGKKIRTKFEVTF</sequence>
<evidence type="ECO:0000313" key="2">
    <source>
        <dbReference type="Proteomes" id="UP000249057"/>
    </source>
</evidence>
<dbReference type="Proteomes" id="UP000249057">
    <property type="component" value="Unassembled WGS sequence"/>
</dbReference>